<organism evidence="1 2">
    <name type="scientific">Candolleomyces eurysporus</name>
    <dbReference type="NCBI Taxonomy" id="2828524"/>
    <lineage>
        <taxon>Eukaryota</taxon>
        <taxon>Fungi</taxon>
        <taxon>Dikarya</taxon>
        <taxon>Basidiomycota</taxon>
        <taxon>Agaricomycotina</taxon>
        <taxon>Agaricomycetes</taxon>
        <taxon>Agaricomycetidae</taxon>
        <taxon>Agaricales</taxon>
        <taxon>Agaricineae</taxon>
        <taxon>Psathyrellaceae</taxon>
        <taxon>Candolleomyces</taxon>
    </lineage>
</organism>
<reference evidence="1" key="1">
    <citation type="submission" date="2022-06" db="EMBL/GenBank/DDBJ databases">
        <title>Genome Sequence of Candolleomyces eurysporus.</title>
        <authorList>
            <person name="Buettner E."/>
        </authorList>
    </citation>
    <scope>NUCLEOTIDE SEQUENCE</scope>
    <source>
        <strain evidence="1">VTCC 930004</strain>
    </source>
</reference>
<dbReference type="EMBL" id="JANBPK010001332">
    <property type="protein sequence ID" value="KAJ2923472.1"/>
    <property type="molecule type" value="Genomic_DNA"/>
</dbReference>
<dbReference type="AlphaFoldDB" id="A0A9W8IV95"/>
<evidence type="ECO:0000313" key="1">
    <source>
        <dbReference type="EMBL" id="KAJ2923472.1"/>
    </source>
</evidence>
<name>A0A9W8IV95_9AGAR</name>
<dbReference type="InterPro" id="IPR036691">
    <property type="entry name" value="Endo/exonu/phosph_ase_sf"/>
</dbReference>
<proteinExistence type="predicted"/>
<dbReference type="Gene3D" id="3.60.10.10">
    <property type="entry name" value="Endonuclease/exonuclease/phosphatase"/>
    <property type="match status" value="1"/>
</dbReference>
<feature type="non-terminal residue" evidence="1">
    <location>
        <position position="320"/>
    </location>
</feature>
<dbReference type="Proteomes" id="UP001140091">
    <property type="component" value="Unassembled WGS sequence"/>
</dbReference>
<comment type="caution">
    <text evidence="1">The sequence shown here is derived from an EMBL/GenBank/DDBJ whole genome shotgun (WGS) entry which is preliminary data.</text>
</comment>
<accession>A0A9W8IV95</accession>
<protein>
    <submittedName>
        <fullName evidence="1">Uncharacterized protein</fullName>
    </submittedName>
</protein>
<keyword evidence="2" id="KW-1185">Reference proteome</keyword>
<gene>
    <name evidence="1" type="ORF">H1R20_g13622</name>
</gene>
<evidence type="ECO:0000313" key="2">
    <source>
        <dbReference type="Proteomes" id="UP001140091"/>
    </source>
</evidence>
<dbReference type="OrthoDB" id="412006at2759"/>
<sequence length="320" mass="36214">MHVHIGCLETAASLGLEYAGPENYGPTYISRANQNIRSVIDLVFVSPTDTLSACVKRAVEHQGRSDHIPLSAVIPLRHTVPKVKGRTLEPFSDEEKEFVTDIVLDIGDLSGYRPTTAEEVERMTSAIADAFSAAWKKHSTEYTVGPNLREYWNDECTKALEEYWQEMMADNHKAFRSAVKAAKCEFFDERIEEVATMNKRPWDLMEWVKERKNPPCEAIQFEGRPCHKLDDLWDALHSTYNAASDRPVDTSILDELADEPERPWPEFSQLELRQALEACLSRSAPGPDHITWRHLKQILALPECGEIIIALANGCVASEY</sequence>